<evidence type="ECO:0008006" key="3">
    <source>
        <dbReference type="Google" id="ProtNLM"/>
    </source>
</evidence>
<gene>
    <name evidence="1" type="ORF">SUBVAR_06106</name>
</gene>
<dbReference type="OrthoDB" id="2210247at2"/>
<dbReference type="HOGENOM" id="CLU_047003_1_0_9"/>
<name>D1PNZ2_9FIRM</name>
<sequence length="401" mass="45278">MLSTVSVSSDQVRWYRLAAHHLDHRYPLDSLMEAAGVCGVQNSPPGTWETALFVRIRDVTAAQLRWKLETEKTLLQAWSFRGVPMVFPTAESPAFLESLAALPGEEPWIYTRGAALALNDLGMEWETALTLVRQTAVRLETCTIQSKQELDRFLAGEVDELLPVGLRERWNAPSPYGHPDRQTVGGAVVSFALRPCAFLGQVVFGARNGTHPTFTSPVHWLGHPLPSDPQAGAKLVRKFLHAYGPATPRTLADWLGSSPRQAKRLWQTVQQELIPVNKEGAKAWMLEQDLPALLHARPPQEPWRLVGAYDPYLDARDRALLLEDTALQRRVWRTVANPHVILQEGRAAGIWKTRTIRGHLDVTVEPFVPIPEEERQELARQLEEYTVFRGLELRNLQWKET</sequence>
<dbReference type="PANTHER" id="PTHR38479:SF2">
    <property type="entry name" value="WINGED HELIX DNA-BINDING DOMAIN-CONTAINING PROTEIN"/>
    <property type="match status" value="1"/>
</dbReference>
<evidence type="ECO:0000313" key="1">
    <source>
        <dbReference type="EMBL" id="EFB75488.1"/>
    </source>
</evidence>
<proteinExistence type="predicted"/>
<dbReference type="InterPro" id="IPR009351">
    <property type="entry name" value="AlkZ-like"/>
</dbReference>
<dbReference type="Proteomes" id="UP000003438">
    <property type="component" value="Unassembled WGS sequence"/>
</dbReference>
<dbReference type="Pfam" id="PF06224">
    <property type="entry name" value="AlkZ-like"/>
    <property type="match status" value="1"/>
</dbReference>
<organism evidence="1 2">
    <name type="scientific">Subdoligranulum variabile DSM 15176</name>
    <dbReference type="NCBI Taxonomy" id="411471"/>
    <lineage>
        <taxon>Bacteria</taxon>
        <taxon>Bacillati</taxon>
        <taxon>Bacillota</taxon>
        <taxon>Clostridia</taxon>
        <taxon>Eubacteriales</taxon>
        <taxon>Oscillospiraceae</taxon>
        <taxon>Subdoligranulum</taxon>
    </lineage>
</organism>
<dbReference type="EMBL" id="ACBY02000025">
    <property type="protein sequence ID" value="EFB75488.1"/>
    <property type="molecule type" value="Genomic_DNA"/>
</dbReference>
<comment type="caution">
    <text evidence="1">The sequence shown here is derived from an EMBL/GenBank/DDBJ whole genome shotgun (WGS) entry which is preliminary data.</text>
</comment>
<keyword evidence="2" id="KW-1185">Reference proteome</keyword>
<dbReference type="STRING" id="411471.SUBVAR_06106"/>
<reference evidence="1" key="1">
    <citation type="submission" date="2009-12" db="EMBL/GenBank/DDBJ databases">
        <authorList>
            <person name="Weinstock G."/>
            <person name="Sodergren E."/>
            <person name="Clifton S."/>
            <person name="Fulton L."/>
            <person name="Fulton B."/>
            <person name="Courtney L."/>
            <person name="Fronick C."/>
            <person name="Harrison M."/>
            <person name="Strong C."/>
            <person name="Farmer C."/>
            <person name="Delahaunty K."/>
            <person name="Markovic C."/>
            <person name="Hall O."/>
            <person name="Minx P."/>
            <person name="Tomlinson C."/>
            <person name="Mitreva M."/>
            <person name="Nelson J."/>
            <person name="Hou S."/>
            <person name="Wollam A."/>
            <person name="Pepin K.H."/>
            <person name="Johnson M."/>
            <person name="Bhonagiri V."/>
            <person name="Nash W.E."/>
            <person name="Warren W."/>
            <person name="Chinwalla A."/>
            <person name="Mardis E.R."/>
            <person name="Wilson R.K."/>
        </authorList>
    </citation>
    <scope>NUCLEOTIDE SEQUENCE [LARGE SCALE GENOMIC DNA]</scope>
    <source>
        <strain evidence="1">DSM 15176</strain>
    </source>
</reference>
<dbReference type="PANTHER" id="PTHR38479">
    <property type="entry name" value="LMO0824 PROTEIN"/>
    <property type="match status" value="1"/>
</dbReference>
<dbReference type="eggNOG" id="COG0665">
    <property type="taxonomic scope" value="Bacteria"/>
</dbReference>
<dbReference type="AlphaFoldDB" id="D1PNZ2"/>
<dbReference type="RefSeq" id="WP_007047472.1">
    <property type="nucleotide sequence ID" value="NZ_GG704769.1"/>
</dbReference>
<evidence type="ECO:0000313" key="2">
    <source>
        <dbReference type="Proteomes" id="UP000003438"/>
    </source>
</evidence>
<protein>
    <recommendedName>
        <fullName evidence="3">Winged helix DNA-binding domain-containing protein</fullName>
    </recommendedName>
</protein>
<accession>D1PNZ2</accession>